<keyword evidence="2" id="KW-1185">Reference proteome</keyword>
<proteinExistence type="predicted"/>
<dbReference type="EMBL" id="GL732640">
    <property type="protein sequence ID" value="EFX69235.1"/>
    <property type="molecule type" value="Genomic_DNA"/>
</dbReference>
<organism evidence="1 2">
    <name type="scientific">Daphnia pulex</name>
    <name type="common">Water flea</name>
    <dbReference type="NCBI Taxonomy" id="6669"/>
    <lineage>
        <taxon>Eukaryota</taxon>
        <taxon>Metazoa</taxon>
        <taxon>Ecdysozoa</taxon>
        <taxon>Arthropoda</taxon>
        <taxon>Crustacea</taxon>
        <taxon>Branchiopoda</taxon>
        <taxon>Diplostraca</taxon>
        <taxon>Cladocera</taxon>
        <taxon>Anomopoda</taxon>
        <taxon>Daphniidae</taxon>
        <taxon>Daphnia</taxon>
    </lineage>
</organism>
<protein>
    <submittedName>
        <fullName evidence="1">Uncharacterized protein</fullName>
    </submittedName>
</protein>
<dbReference type="InParanoid" id="E9HGA2"/>
<accession>E9HGA2</accession>
<name>E9HGA2_DAPPU</name>
<gene>
    <name evidence="1" type="ORF">DAPPUDRAFT_258925</name>
</gene>
<dbReference type="Proteomes" id="UP000000305">
    <property type="component" value="Unassembled WGS sequence"/>
</dbReference>
<reference evidence="1 2" key="1">
    <citation type="journal article" date="2011" name="Science">
        <title>The ecoresponsive genome of Daphnia pulex.</title>
        <authorList>
            <person name="Colbourne J.K."/>
            <person name="Pfrender M.E."/>
            <person name="Gilbert D."/>
            <person name="Thomas W.K."/>
            <person name="Tucker A."/>
            <person name="Oakley T.H."/>
            <person name="Tokishita S."/>
            <person name="Aerts A."/>
            <person name="Arnold G.J."/>
            <person name="Basu M.K."/>
            <person name="Bauer D.J."/>
            <person name="Caceres C.E."/>
            <person name="Carmel L."/>
            <person name="Casola C."/>
            <person name="Choi J.H."/>
            <person name="Detter J.C."/>
            <person name="Dong Q."/>
            <person name="Dusheyko S."/>
            <person name="Eads B.D."/>
            <person name="Frohlich T."/>
            <person name="Geiler-Samerotte K.A."/>
            <person name="Gerlach D."/>
            <person name="Hatcher P."/>
            <person name="Jogdeo S."/>
            <person name="Krijgsveld J."/>
            <person name="Kriventseva E.V."/>
            <person name="Kultz D."/>
            <person name="Laforsch C."/>
            <person name="Lindquist E."/>
            <person name="Lopez J."/>
            <person name="Manak J.R."/>
            <person name="Muller J."/>
            <person name="Pangilinan J."/>
            <person name="Patwardhan R.P."/>
            <person name="Pitluck S."/>
            <person name="Pritham E.J."/>
            <person name="Rechtsteiner A."/>
            <person name="Rho M."/>
            <person name="Rogozin I.B."/>
            <person name="Sakarya O."/>
            <person name="Salamov A."/>
            <person name="Schaack S."/>
            <person name="Shapiro H."/>
            <person name="Shiga Y."/>
            <person name="Skalitzky C."/>
            <person name="Smith Z."/>
            <person name="Souvorov A."/>
            <person name="Sung W."/>
            <person name="Tang Z."/>
            <person name="Tsuchiya D."/>
            <person name="Tu H."/>
            <person name="Vos H."/>
            <person name="Wang M."/>
            <person name="Wolf Y.I."/>
            <person name="Yamagata H."/>
            <person name="Yamada T."/>
            <person name="Ye Y."/>
            <person name="Shaw J.R."/>
            <person name="Andrews J."/>
            <person name="Crease T.J."/>
            <person name="Tang H."/>
            <person name="Lucas S.M."/>
            <person name="Robertson H.M."/>
            <person name="Bork P."/>
            <person name="Koonin E.V."/>
            <person name="Zdobnov E.M."/>
            <person name="Grigoriev I.V."/>
            <person name="Lynch M."/>
            <person name="Boore J.L."/>
        </authorList>
    </citation>
    <scope>NUCLEOTIDE SEQUENCE [LARGE SCALE GENOMIC DNA]</scope>
</reference>
<dbReference type="HOGENOM" id="CLU_2252687_0_0_1"/>
<sequence>MGYFNAVDDRGDRVRKTGLGTPDRECQHDTVENFDLTLSFSVRRMLSVYYSPGHYLFRISTELTFDPQVAQHTVKNRRCAFRTIHTSQILRDAASLNIVAGGRL</sequence>
<dbReference type="KEGG" id="dpx:DAPPUDRAFT_258925"/>
<dbReference type="AlphaFoldDB" id="E9HGA2"/>
<evidence type="ECO:0000313" key="1">
    <source>
        <dbReference type="EMBL" id="EFX69235.1"/>
    </source>
</evidence>
<evidence type="ECO:0000313" key="2">
    <source>
        <dbReference type="Proteomes" id="UP000000305"/>
    </source>
</evidence>